<feature type="site" description="Part of a proton relay during catalysis" evidence="12">
    <location>
        <position position="49"/>
    </location>
</feature>
<sequence>MSQPSFLLSGTGVALVTPFRNHAIDYTALERLIEHTIAGGVDFLVSLGTTGEAITQSPEECRDVLTFTIEKTAGRVPVVAGLFGSNYTEKLTRALQVYDLNGVAAIMSSSPAYSKPTQEGIFRHYMAVAEASPAPVIIYNVPGRTSSNVEAATTLRLAQASEQFIAVKEASGDLAQAMSIIKDMPPHFQVWSGEDPLTLPMIACGATGVISVIANAFPKAFSGMVRHARAGELRKARQLNDPLHPVHPFLYADGNPAGIKGVLEMLGICSKETRIPLMPITDSNYRALYAQLQASGLI</sequence>
<evidence type="ECO:0000313" key="16">
    <source>
        <dbReference type="EMBL" id="TXB63218.1"/>
    </source>
</evidence>
<evidence type="ECO:0000256" key="15">
    <source>
        <dbReference type="PIRSR" id="PIRSR001365-2"/>
    </source>
</evidence>
<dbReference type="PROSITE" id="PS00666">
    <property type="entry name" value="DHDPS_2"/>
    <property type="match status" value="1"/>
</dbReference>
<dbReference type="Gene3D" id="3.20.20.70">
    <property type="entry name" value="Aldolase class I"/>
    <property type="match status" value="1"/>
</dbReference>
<dbReference type="SMART" id="SM01130">
    <property type="entry name" value="DHDPS"/>
    <property type="match status" value="1"/>
</dbReference>
<dbReference type="InterPro" id="IPR002220">
    <property type="entry name" value="DapA-like"/>
</dbReference>
<keyword evidence="7 12" id="KW-0220">Diaminopimelate biosynthesis</keyword>
<gene>
    <name evidence="12" type="primary">dapA</name>
    <name evidence="16" type="ORF">FRY97_10440</name>
</gene>
<evidence type="ECO:0000256" key="3">
    <source>
        <dbReference type="ARBA" id="ARBA00007592"/>
    </source>
</evidence>
<dbReference type="InterPro" id="IPR020625">
    <property type="entry name" value="Schiff_base-form_aldolases_AS"/>
</dbReference>
<dbReference type="RefSeq" id="WP_147167473.1">
    <property type="nucleotide sequence ID" value="NZ_VOOR01000018.1"/>
</dbReference>
<feature type="active site" description="Proton donor/acceptor" evidence="12 14">
    <location>
        <position position="139"/>
    </location>
</feature>
<evidence type="ECO:0000256" key="12">
    <source>
        <dbReference type="HAMAP-Rule" id="MF_00418"/>
    </source>
</evidence>
<dbReference type="CDD" id="cd00950">
    <property type="entry name" value="DHDPS"/>
    <property type="match status" value="1"/>
</dbReference>
<keyword evidence="10 12" id="KW-0704">Schiff base</keyword>
<comment type="catalytic activity">
    <reaction evidence="11 12">
        <text>L-aspartate 4-semialdehyde + pyruvate = (2S,4S)-4-hydroxy-2,3,4,5-tetrahydrodipicolinate + H2O + H(+)</text>
        <dbReference type="Rhea" id="RHEA:34171"/>
        <dbReference type="ChEBI" id="CHEBI:15361"/>
        <dbReference type="ChEBI" id="CHEBI:15377"/>
        <dbReference type="ChEBI" id="CHEBI:15378"/>
        <dbReference type="ChEBI" id="CHEBI:67139"/>
        <dbReference type="ChEBI" id="CHEBI:537519"/>
        <dbReference type="EC" id="4.3.3.7"/>
    </reaction>
</comment>
<comment type="function">
    <text evidence="1 12">Catalyzes the condensation of (S)-aspartate-beta-semialdehyde [(S)-ASA] and pyruvate to 4-hydroxy-tetrahydrodipicolinate (HTPA).</text>
</comment>
<keyword evidence="17" id="KW-1185">Reference proteome</keyword>
<dbReference type="AlphaFoldDB" id="A0A5C6RLG9"/>
<dbReference type="SUPFAM" id="SSF51569">
    <property type="entry name" value="Aldolase"/>
    <property type="match status" value="1"/>
</dbReference>
<evidence type="ECO:0000256" key="10">
    <source>
        <dbReference type="ARBA" id="ARBA00023270"/>
    </source>
</evidence>
<dbReference type="EMBL" id="VOOR01000018">
    <property type="protein sequence ID" value="TXB63218.1"/>
    <property type="molecule type" value="Genomic_DNA"/>
</dbReference>
<evidence type="ECO:0000313" key="17">
    <source>
        <dbReference type="Proteomes" id="UP000321580"/>
    </source>
</evidence>
<comment type="similarity">
    <text evidence="3 12 13">Belongs to the DapA family.</text>
</comment>
<dbReference type="OrthoDB" id="9782828at2"/>
<feature type="site" description="Part of a proton relay during catalysis" evidence="12">
    <location>
        <position position="113"/>
    </location>
</feature>
<dbReference type="PANTHER" id="PTHR12128">
    <property type="entry name" value="DIHYDRODIPICOLINATE SYNTHASE"/>
    <property type="match status" value="1"/>
</dbReference>
<comment type="pathway">
    <text evidence="2 12">Amino-acid biosynthesis; L-lysine biosynthesis via DAP pathway; (S)-tetrahydrodipicolinate from L-aspartate: step 3/4.</text>
</comment>
<dbReference type="NCBIfam" id="TIGR00674">
    <property type="entry name" value="dapA"/>
    <property type="match status" value="1"/>
</dbReference>
<feature type="binding site" evidence="12 15">
    <location>
        <position position="210"/>
    </location>
    <ligand>
        <name>pyruvate</name>
        <dbReference type="ChEBI" id="CHEBI:15361"/>
    </ligand>
</feature>
<comment type="caution">
    <text evidence="16">The sequence shown here is derived from an EMBL/GenBank/DDBJ whole genome shotgun (WGS) entry which is preliminary data.</text>
</comment>
<evidence type="ECO:0000256" key="14">
    <source>
        <dbReference type="PIRSR" id="PIRSR001365-1"/>
    </source>
</evidence>
<accession>A0A5C6RLG9</accession>
<comment type="subcellular location">
    <subcellularLocation>
        <location evidence="12">Cytoplasm</location>
    </subcellularLocation>
</comment>
<dbReference type="GO" id="GO:0005829">
    <property type="term" value="C:cytosol"/>
    <property type="evidence" value="ECO:0007669"/>
    <property type="project" value="TreeGrafter"/>
</dbReference>
<evidence type="ECO:0000256" key="11">
    <source>
        <dbReference type="ARBA" id="ARBA00047836"/>
    </source>
</evidence>
<dbReference type="GO" id="GO:0009089">
    <property type="term" value="P:lysine biosynthetic process via diaminopimelate"/>
    <property type="evidence" value="ECO:0007669"/>
    <property type="project" value="UniProtKB-UniRule"/>
</dbReference>
<keyword evidence="9 12" id="KW-0456">Lyase</keyword>
<evidence type="ECO:0000256" key="2">
    <source>
        <dbReference type="ARBA" id="ARBA00005120"/>
    </source>
</evidence>
<name>A0A5C6RLG9_9BACT</name>
<dbReference type="Proteomes" id="UP000321580">
    <property type="component" value="Unassembled WGS sequence"/>
</dbReference>
<comment type="subunit">
    <text evidence="12">Homotetramer; dimer of dimers.</text>
</comment>
<dbReference type="GO" id="GO:0008840">
    <property type="term" value="F:4-hydroxy-tetrahydrodipicolinate synthase activity"/>
    <property type="evidence" value="ECO:0007669"/>
    <property type="project" value="UniProtKB-UniRule"/>
</dbReference>
<evidence type="ECO:0000256" key="4">
    <source>
        <dbReference type="ARBA" id="ARBA00012086"/>
    </source>
</evidence>
<reference evidence="16 17" key="1">
    <citation type="submission" date="2019-08" db="EMBL/GenBank/DDBJ databases">
        <title>Genome of Phaeodactylibacter luteus.</title>
        <authorList>
            <person name="Bowman J.P."/>
        </authorList>
    </citation>
    <scope>NUCLEOTIDE SEQUENCE [LARGE SCALE GENOMIC DNA]</scope>
    <source>
        <strain evidence="16 17">KCTC 42180</strain>
    </source>
</reference>
<keyword evidence="5 12" id="KW-0963">Cytoplasm</keyword>
<feature type="active site" description="Schiff-base intermediate with substrate" evidence="12 14">
    <location>
        <position position="168"/>
    </location>
</feature>
<evidence type="ECO:0000256" key="9">
    <source>
        <dbReference type="ARBA" id="ARBA00023239"/>
    </source>
</evidence>
<organism evidence="16 17">
    <name type="scientific">Phaeodactylibacter luteus</name>
    <dbReference type="NCBI Taxonomy" id="1564516"/>
    <lineage>
        <taxon>Bacteria</taxon>
        <taxon>Pseudomonadati</taxon>
        <taxon>Bacteroidota</taxon>
        <taxon>Saprospiria</taxon>
        <taxon>Saprospirales</taxon>
        <taxon>Haliscomenobacteraceae</taxon>
        <taxon>Phaeodactylibacter</taxon>
    </lineage>
</organism>
<dbReference type="InterPro" id="IPR013785">
    <property type="entry name" value="Aldolase_TIM"/>
</dbReference>
<dbReference type="GO" id="GO:0019877">
    <property type="term" value="P:diaminopimelate biosynthetic process"/>
    <property type="evidence" value="ECO:0007669"/>
    <property type="project" value="UniProtKB-UniRule"/>
</dbReference>
<dbReference type="Pfam" id="PF00701">
    <property type="entry name" value="DHDPS"/>
    <property type="match status" value="1"/>
</dbReference>
<evidence type="ECO:0000256" key="6">
    <source>
        <dbReference type="ARBA" id="ARBA00022605"/>
    </source>
</evidence>
<dbReference type="PRINTS" id="PR00146">
    <property type="entry name" value="DHPICSNTHASE"/>
</dbReference>
<dbReference type="HAMAP" id="MF_00418">
    <property type="entry name" value="DapA"/>
    <property type="match status" value="1"/>
</dbReference>
<keyword evidence="6 12" id="KW-0028">Amino-acid biosynthesis</keyword>
<dbReference type="EC" id="4.3.3.7" evidence="4 12"/>
<evidence type="ECO:0000256" key="13">
    <source>
        <dbReference type="PIRNR" id="PIRNR001365"/>
    </source>
</evidence>
<evidence type="ECO:0000256" key="8">
    <source>
        <dbReference type="ARBA" id="ARBA00023154"/>
    </source>
</evidence>
<proteinExistence type="inferred from homology"/>
<dbReference type="PIRSF" id="PIRSF001365">
    <property type="entry name" value="DHDPS"/>
    <property type="match status" value="1"/>
</dbReference>
<keyword evidence="8 12" id="KW-0457">Lysine biosynthesis</keyword>
<evidence type="ECO:0000256" key="5">
    <source>
        <dbReference type="ARBA" id="ARBA00022490"/>
    </source>
</evidence>
<dbReference type="InterPro" id="IPR005263">
    <property type="entry name" value="DapA"/>
</dbReference>
<evidence type="ECO:0000256" key="7">
    <source>
        <dbReference type="ARBA" id="ARBA00022915"/>
    </source>
</evidence>
<protein>
    <recommendedName>
        <fullName evidence="4 12">4-hydroxy-tetrahydrodipicolinate synthase</fullName>
        <shortName evidence="12">HTPA synthase</shortName>
        <ecNumber evidence="4 12">4.3.3.7</ecNumber>
    </recommendedName>
</protein>
<comment type="caution">
    <text evidence="12">Was originally thought to be a dihydrodipicolinate synthase (DHDPS), catalyzing the condensation of (S)-aspartate-beta-semialdehyde [(S)-ASA] and pyruvate to dihydrodipicolinate (DHDP). However, it was shown in E.coli that the product of the enzymatic reaction is not dihydrodipicolinate but in fact (4S)-4-hydroxy-2,3,4,5-tetrahydro-(2S)-dipicolinic acid (HTPA), and that the consecutive dehydration reaction leading to DHDP is not spontaneous but catalyzed by DapB.</text>
</comment>
<evidence type="ECO:0000256" key="1">
    <source>
        <dbReference type="ARBA" id="ARBA00003294"/>
    </source>
</evidence>
<feature type="binding site" evidence="12 15">
    <location>
        <position position="50"/>
    </location>
    <ligand>
        <name>pyruvate</name>
        <dbReference type="ChEBI" id="CHEBI:15361"/>
    </ligand>
</feature>
<dbReference type="PANTHER" id="PTHR12128:SF66">
    <property type="entry name" value="4-HYDROXY-2-OXOGLUTARATE ALDOLASE, MITOCHONDRIAL"/>
    <property type="match status" value="1"/>
</dbReference>
<dbReference type="UniPathway" id="UPA00034">
    <property type="reaction ID" value="UER00017"/>
</dbReference>